<dbReference type="Pfam" id="PF00472">
    <property type="entry name" value="RF-1"/>
    <property type="match status" value="1"/>
</dbReference>
<evidence type="ECO:0000256" key="1">
    <source>
        <dbReference type="SAM" id="Coils"/>
    </source>
</evidence>
<dbReference type="InterPro" id="IPR000352">
    <property type="entry name" value="Pep_chain_release_fac_I"/>
</dbReference>
<dbReference type="RefSeq" id="WP_120640587.1">
    <property type="nucleotide sequence ID" value="NZ_RAQU01000223.1"/>
</dbReference>
<accession>A0A3A9J836</accession>
<dbReference type="GO" id="GO:0003747">
    <property type="term" value="F:translation release factor activity"/>
    <property type="evidence" value="ECO:0007669"/>
    <property type="project" value="InterPro"/>
</dbReference>
<dbReference type="GO" id="GO:0072344">
    <property type="term" value="P:rescue of stalled ribosome"/>
    <property type="evidence" value="ECO:0007669"/>
    <property type="project" value="TreeGrafter"/>
</dbReference>
<comment type="caution">
    <text evidence="4">The sequence shown here is derived from an EMBL/GenBank/DDBJ whole genome shotgun (WGS) entry which is preliminary data.</text>
</comment>
<dbReference type="Gene3D" id="3.30.160.20">
    <property type="match status" value="1"/>
</dbReference>
<evidence type="ECO:0000256" key="2">
    <source>
        <dbReference type="SAM" id="MobiDB-lite"/>
    </source>
</evidence>
<evidence type="ECO:0000313" key="6">
    <source>
        <dbReference type="Proteomes" id="UP000274097"/>
    </source>
</evidence>
<reference evidence="4 7" key="1">
    <citation type="submission" date="2018-09" db="EMBL/GenBank/DDBJ databases">
        <title>Roseomonas sp. nov., isolated from feces of Tibetan antelopes in the Qinghai-Tibet plateau, China.</title>
        <authorList>
            <person name="Tian Z."/>
        </authorList>
    </citation>
    <scope>NUCLEOTIDE SEQUENCE [LARGE SCALE GENOMIC DNA]</scope>
    <source>
        <strain evidence="5 6">Z23</strain>
        <strain evidence="4 7">Z24</strain>
    </source>
</reference>
<feature type="coiled-coil region" evidence="1">
    <location>
        <begin position="71"/>
        <end position="98"/>
    </location>
</feature>
<sequence length="140" mass="15678">MLQINARLAIPEEELRESFVRASGPGGQNVNKVSSAVRLFFDVAASPSLPEPVKQRLARLAGRRLGNDGVLVIAAQRFRSLEQNRQDARERLLEMLREAAVPPVPRIATRVSRNQKRKRVEEKRHAAGVKRLRGRPAGED</sequence>
<dbReference type="InParanoid" id="A0A3A9J836"/>
<dbReference type="AlphaFoldDB" id="A0A3A9J836"/>
<evidence type="ECO:0000313" key="5">
    <source>
        <dbReference type="EMBL" id="RMI26875.1"/>
    </source>
</evidence>
<feature type="domain" description="Prokaryotic-type class I peptide chain release factors" evidence="3">
    <location>
        <begin position="21"/>
        <end position="37"/>
    </location>
</feature>
<dbReference type="Proteomes" id="UP000278036">
    <property type="component" value="Unassembled WGS sequence"/>
</dbReference>
<organism evidence="4 7">
    <name type="scientific">Teichococcus wenyumeiae</name>
    <dbReference type="NCBI Taxonomy" id="2478470"/>
    <lineage>
        <taxon>Bacteria</taxon>
        <taxon>Pseudomonadati</taxon>
        <taxon>Pseudomonadota</taxon>
        <taxon>Alphaproteobacteria</taxon>
        <taxon>Acetobacterales</taxon>
        <taxon>Roseomonadaceae</taxon>
        <taxon>Roseomonas</taxon>
    </lineage>
</organism>
<gene>
    <name evidence="4" type="ORF">D6Z83_23340</name>
    <name evidence="5" type="ORF">EBE87_00295</name>
</gene>
<dbReference type="PANTHER" id="PTHR47814:SF1">
    <property type="entry name" value="PEPTIDYL-TRNA HYDROLASE ARFB"/>
    <property type="match status" value="1"/>
</dbReference>
<dbReference type="SUPFAM" id="SSF110916">
    <property type="entry name" value="Peptidyl-tRNA hydrolase domain-like"/>
    <property type="match status" value="1"/>
</dbReference>
<feature type="region of interest" description="Disordered" evidence="2">
    <location>
        <begin position="111"/>
        <end position="140"/>
    </location>
</feature>
<evidence type="ECO:0000259" key="3">
    <source>
        <dbReference type="PROSITE" id="PS00745"/>
    </source>
</evidence>
<dbReference type="FunCoup" id="A0A3A9J836">
    <property type="interactions" value="356"/>
</dbReference>
<dbReference type="GO" id="GO:0043022">
    <property type="term" value="F:ribosome binding"/>
    <property type="evidence" value="ECO:0007669"/>
    <property type="project" value="TreeGrafter"/>
</dbReference>
<dbReference type="NCBIfam" id="NF006718">
    <property type="entry name" value="PRK09256.1"/>
    <property type="match status" value="1"/>
</dbReference>
<name>A0A3A9J836_9PROT</name>
<keyword evidence="1" id="KW-0175">Coiled coil</keyword>
<dbReference type="EC" id="3.1.1.29" evidence="4"/>
<dbReference type="EMBL" id="RFLX01000001">
    <property type="protein sequence ID" value="RMI26875.1"/>
    <property type="molecule type" value="Genomic_DNA"/>
</dbReference>
<dbReference type="PANTHER" id="PTHR47814">
    <property type="entry name" value="PEPTIDYL-TRNA HYDROLASE ARFB"/>
    <property type="match status" value="1"/>
</dbReference>
<protein>
    <submittedName>
        <fullName evidence="4">Aminoacyl-tRNA hydrolase</fullName>
        <ecNumber evidence="4">3.1.1.29</ecNumber>
    </submittedName>
</protein>
<dbReference type="EMBL" id="RAQU01000223">
    <property type="protein sequence ID" value="RKK01751.1"/>
    <property type="molecule type" value="Genomic_DNA"/>
</dbReference>
<dbReference type="GO" id="GO:0004045">
    <property type="term" value="F:peptidyl-tRNA hydrolase activity"/>
    <property type="evidence" value="ECO:0007669"/>
    <property type="project" value="UniProtKB-EC"/>
</dbReference>
<dbReference type="Proteomes" id="UP000274097">
    <property type="component" value="Unassembled WGS sequence"/>
</dbReference>
<evidence type="ECO:0000313" key="7">
    <source>
        <dbReference type="Proteomes" id="UP000278036"/>
    </source>
</evidence>
<keyword evidence="4" id="KW-0378">Hydrolase</keyword>
<keyword evidence="6" id="KW-1185">Reference proteome</keyword>
<evidence type="ECO:0000313" key="4">
    <source>
        <dbReference type="EMBL" id="RKK01751.1"/>
    </source>
</evidence>
<proteinExistence type="predicted"/>
<dbReference type="PROSITE" id="PS00745">
    <property type="entry name" value="RF_PROK_I"/>
    <property type="match status" value="1"/>
</dbReference>
<dbReference type="OrthoDB" id="9815709at2"/>